<reference evidence="5" key="1">
    <citation type="submission" date="2023-03" db="EMBL/GenBank/DDBJ databases">
        <title>Mating type loci evolution in Malassezia.</title>
        <authorList>
            <person name="Coelho M.A."/>
        </authorList>
    </citation>
    <scope>NUCLEOTIDE SEQUENCE</scope>
    <source>
        <strain evidence="5">CBS 12830</strain>
    </source>
</reference>
<dbReference type="Gene3D" id="2.130.10.10">
    <property type="entry name" value="YVTN repeat-like/Quinoprotein amine dehydrogenase"/>
    <property type="match status" value="1"/>
</dbReference>
<accession>A0AAF0ECX3</accession>
<dbReference type="PROSITE" id="PS00678">
    <property type="entry name" value="WD_REPEATS_1"/>
    <property type="match status" value="1"/>
</dbReference>
<organism evidence="5 6">
    <name type="scientific">Malassezia equina</name>
    <dbReference type="NCBI Taxonomy" id="1381935"/>
    <lineage>
        <taxon>Eukaryota</taxon>
        <taxon>Fungi</taxon>
        <taxon>Dikarya</taxon>
        <taxon>Basidiomycota</taxon>
        <taxon>Ustilaginomycotina</taxon>
        <taxon>Malasseziomycetes</taxon>
        <taxon>Malasseziales</taxon>
        <taxon>Malasseziaceae</taxon>
        <taxon>Malassezia</taxon>
    </lineage>
</organism>
<evidence type="ECO:0000256" key="4">
    <source>
        <dbReference type="ARBA" id="ARBA00038321"/>
    </source>
</evidence>
<keyword evidence="3" id="KW-0647">Proteasome</keyword>
<evidence type="ECO:0000256" key="3">
    <source>
        <dbReference type="ARBA" id="ARBA00022942"/>
    </source>
</evidence>
<dbReference type="PANTHER" id="PTHR19857">
    <property type="entry name" value="MITOCHONDRIAL DIVISION PROTEIN 1-RELATED"/>
    <property type="match status" value="1"/>
</dbReference>
<dbReference type="InterPro" id="IPR036322">
    <property type="entry name" value="WD40_repeat_dom_sf"/>
</dbReference>
<gene>
    <name evidence="5" type="ORF">MEQU1_000900</name>
</gene>
<name>A0AAF0ECX3_9BASI</name>
<dbReference type="PANTHER" id="PTHR19857:SF19">
    <property type="entry name" value="26S PROTEASOME REGULATORY SUBUNIT RPN14"/>
    <property type="match status" value="1"/>
</dbReference>
<dbReference type="GO" id="GO:0000502">
    <property type="term" value="C:proteasome complex"/>
    <property type="evidence" value="ECO:0007669"/>
    <property type="project" value="UniProtKB-KW"/>
</dbReference>
<dbReference type="InterPro" id="IPR015943">
    <property type="entry name" value="WD40/YVTN_repeat-like_dom_sf"/>
</dbReference>
<evidence type="ECO:0000256" key="1">
    <source>
        <dbReference type="ARBA" id="ARBA00022574"/>
    </source>
</evidence>
<dbReference type="Pfam" id="PF00400">
    <property type="entry name" value="WD40"/>
    <property type="match status" value="2"/>
</dbReference>
<dbReference type="InterPro" id="IPR019775">
    <property type="entry name" value="WD40_repeat_CS"/>
</dbReference>
<comment type="similarity">
    <text evidence="4">Belongs to the WD repeat PAAF1/RPN14 family.</text>
</comment>
<evidence type="ECO:0000313" key="5">
    <source>
        <dbReference type="EMBL" id="WFD22235.1"/>
    </source>
</evidence>
<dbReference type="InterPro" id="IPR001680">
    <property type="entry name" value="WD40_rpt"/>
</dbReference>
<proteinExistence type="inferred from homology"/>
<evidence type="ECO:0000313" key="6">
    <source>
        <dbReference type="Proteomes" id="UP001214415"/>
    </source>
</evidence>
<dbReference type="EMBL" id="CP119901">
    <property type="protein sequence ID" value="WFD22235.1"/>
    <property type="molecule type" value="Genomic_DNA"/>
</dbReference>
<keyword evidence="2" id="KW-0677">Repeat</keyword>
<dbReference type="Proteomes" id="UP001214415">
    <property type="component" value="Chromosome 2"/>
</dbReference>
<protein>
    <submittedName>
        <fullName evidence="5">Uncharacterized protein</fullName>
    </submittedName>
</protein>
<dbReference type="InterPro" id="IPR051179">
    <property type="entry name" value="WD_repeat_multifunction"/>
</dbReference>
<dbReference type="AlphaFoldDB" id="A0AAF0ECX3"/>
<keyword evidence="6" id="KW-1185">Reference proteome</keyword>
<sequence>MDVRRRPWLTVQPSVAAVLRDVQAQCVDTEDVWVSAYSASKSVHGSLTCERKGSLGTLRARSDATVWQVQATAQPDVWDVKVQGDVEMTAQVHVPRVQHTWEAGSHAPTRLAMSEQRWAIGGAEGQLYTGVWPGGAEAPSVPPVSCEGHASDLTSVRFFPSGEVLVSTSLDMRARIFSAIDGSCPRTFQGHTRAITGSAILGRGRHIATGSLDQTVRVWDVGRGATVQQWTREAPVTALEACGATASTPEAPIGALLAGGQQAVHAWDVREAPSEAWALALPPNSGPVSAMWAHEFGVLVGTHQGVVAVWDVRAPTTPLEAWTRSQAGITDVYMDAQGALVATSDGLPGT</sequence>
<dbReference type="SUPFAM" id="SSF50978">
    <property type="entry name" value="WD40 repeat-like"/>
    <property type="match status" value="1"/>
</dbReference>
<evidence type="ECO:0000256" key="2">
    <source>
        <dbReference type="ARBA" id="ARBA00022737"/>
    </source>
</evidence>
<dbReference type="SMART" id="SM00320">
    <property type="entry name" value="WD40"/>
    <property type="match status" value="2"/>
</dbReference>
<keyword evidence="1" id="KW-0853">WD repeat</keyword>